<dbReference type="EMBL" id="PGOL01000542">
    <property type="protein sequence ID" value="PKI68812.1"/>
    <property type="molecule type" value="Genomic_DNA"/>
</dbReference>
<proteinExistence type="predicted"/>
<evidence type="ECO:0000313" key="2">
    <source>
        <dbReference type="Proteomes" id="UP000233551"/>
    </source>
</evidence>
<evidence type="ECO:0000313" key="1">
    <source>
        <dbReference type="EMBL" id="PKI68812.1"/>
    </source>
</evidence>
<accession>A0A2I0KJX5</accession>
<dbReference type="AlphaFoldDB" id="A0A2I0KJX5"/>
<sequence>MQCSSWLGYSVSGGLNSLDESDYSVERWMDIVRYYEDIGKPTPKPEVVKFMNLKQYIDAKHFAGDCEPVVIIAKGQTSSIRSKGLRVFRGKSGRKYELICVVSTGEEVEGRCIGNKLLSTSIGACGSSSGNSLYWFTRCHGSSSNILRSSSKLAVFSIGMRNSAPFGFGDRLLFTGSHVA</sequence>
<protein>
    <submittedName>
        <fullName evidence="1">Uncharacterized protein</fullName>
    </submittedName>
</protein>
<name>A0A2I0KJX5_PUNGR</name>
<keyword evidence="2" id="KW-1185">Reference proteome</keyword>
<gene>
    <name evidence="1" type="ORF">CRG98_010869</name>
</gene>
<dbReference type="STRING" id="22663.A0A2I0KJX5"/>
<organism evidence="1 2">
    <name type="scientific">Punica granatum</name>
    <name type="common">Pomegranate</name>
    <dbReference type="NCBI Taxonomy" id="22663"/>
    <lineage>
        <taxon>Eukaryota</taxon>
        <taxon>Viridiplantae</taxon>
        <taxon>Streptophyta</taxon>
        <taxon>Embryophyta</taxon>
        <taxon>Tracheophyta</taxon>
        <taxon>Spermatophyta</taxon>
        <taxon>Magnoliopsida</taxon>
        <taxon>eudicotyledons</taxon>
        <taxon>Gunneridae</taxon>
        <taxon>Pentapetalae</taxon>
        <taxon>rosids</taxon>
        <taxon>malvids</taxon>
        <taxon>Myrtales</taxon>
        <taxon>Lythraceae</taxon>
        <taxon>Punica</taxon>
    </lineage>
</organism>
<comment type="caution">
    <text evidence="1">The sequence shown here is derived from an EMBL/GenBank/DDBJ whole genome shotgun (WGS) entry which is preliminary data.</text>
</comment>
<reference evidence="1 2" key="1">
    <citation type="submission" date="2017-11" db="EMBL/GenBank/DDBJ databases">
        <title>De-novo sequencing of pomegranate (Punica granatum L.) genome.</title>
        <authorList>
            <person name="Akparov Z."/>
            <person name="Amiraslanov A."/>
            <person name="Hajiyeva S."/>
            <person name="Abbasov M."/>
            <person name="Kaur K."/>
            <person name="Hamwieh A."/>
            <person name="Solovyev V."/>
            <person name="Salamov A."/>
            <person name="Braich B."/>
            <person name="Kosarev P."/>
            <person name="Mahmoud A."/>
            <person name="Hajiyev E."/>
            <person name="Babayeva S."/>
            <person name="Izzatullayeva V."/>
            <person name="Mammadov A."/>
            <person name="Mammadov A."/>
            <person name="Sharifova S."/>
            <person name="Ojaghi J."/>
            <person name="Eynullazada K."/>
            <person name="Bayramov B."/>
            <person name="Abdulazimova A."/>
            <person name="Shahmuradov I."/>
        </authorList>
    </citation>
    <scope>NUCLEOTIDE SEQUENCE [LARGE SCALE GENOMIC DNA]</scope>
    <source>
        <strain evidence="2">cv. AG2017</strain>
        <tissue evidence="1">Leaf</tissue>
    </source>
</reference>
<dbReference type="Proteomes" id="UP000233551">
    <property type="component" value="Unassembled WGS sequence"/>
</dbReference>